<dbReference type="SUPFAM" id="SSF51735">
    <property type="entry name" value="NAD(P)-binding Rossmann-fold domains"/>
    <property type="match status" value="1"/>
</dbReference>
<protein>
    <submittedName>
        <fullName evidence="2">Ktr system potassium uptake protein A</fullName>
    </submittedName>
</protein>
<dbReference type="GO" id="GO:0006813">
    <property type="term" value="P:potassium ion transport"/>
    <property type="evidence" value="ECO:0007669"/>
    <property type="project" value="InterPro"/>
</dbReference>
<keyword evidence="3" id="KW-1185">Reference proteome</keyword>
<dbReference type="RefSeq" id="WP_028859600.1">
    <property type="nucleotide sequence ID" value="NZ_CAJHAQ010000001.1"/>
</dbReference>
<reference evidence="2 3" key="1">
    <citation type="submission" date="2018-06" db="EMBL/GenBank/DDBJ databases">
        <authorList>
            <consortium name="Pathogen Informatics"/>
            <person name="Doyle S."/>
        </authorList>
    </citation>
    <scope>NUCLEOTIDE SEQUENCE [LARGE SCALE GENOMIC DNA]</scope>
    <source>
        <strain evidence="2 3">NCTC10526</strain>
    </source>
</reference>
<gene>
    <name evidence="2" type="primary">ktrA</name>
    <name evidence="2" type="ORF">NCTC10526_01637</name>
</gene>
<dbReference type="Proteomes" id="UP000254123">
    <property type="component" value="Unassembled WGS sequence"/>
</dbReference>
<dbReference type="EMBL" id="UGVC01000001">
    <property type="protein sequence ID" value="SUD91287.1"/>
    <property type="molecule type" value="Genomic_DNA"/>
</dbReference>
<dbReference type="InterPro" id="IPR036721">
    <property type="entry name" value="RCK_C_sf"/>
</dbReference>
<dbReference type="InterPro" id="IPR036291">
    <property type="entry name" value="NAD(P)-bd_dom_sf"/>
</dbReference>
<feature type="domain" description="RCK N-terminal" evidence="1">
    <location>
        <begin position="1"/>
        <end position="116"/>
    </location>
</feature>
<dbReference type="AlphaFoldDB" id="A0A379LN43"/>
<dbReference type="SUPFAM" id="SSF116726">
    <property type="entry name" value="TrkA C-terminal domain-like"/>
    <property type="match status" value="1"/>
</dbReference>
<organism evidence="2 3">
    <name type="scientific">Psychrobacter phenylpyruvicus</name>
    <dbReference type="NCBI Taxonomy" id="29432"/>
    <lineage>
        <taxon>Bacteria</taxon>
        <taxon>Pseudomonadati</taxon>
        <taxon>Pseudomonadota</taxon>
        <taxon>Gammaproteobacteria</taxon>
        <taxon>Moraxellales</taxon>
        <taxon>Moraxellaceae</taxon>
        <taxon>Psychrobacter</taxon>
    </lineage>
</organism>
<dbReference type="STRING" id="1123034.GCA_000685805_02141"/>
<dbReference type="InterPro" id="IPR050721">
    <property type="entry name" value="Trk_Ktr_HKT_K-transport"/>
</dbReference>
<dbReference type="PANTHER" id="PTHR43833:SF7">
    <property type="entry name" value="KTR SYSTEM POTASSIUM UPTAKE PROTEIN C"/>
    <property type="match status" value="1"/>
</dbReference>
<sequence>MQFAVIGLGVFGRACAFELQSQGNEVLGIDMDVQEVNKVSDILSHSVIADATDIETLKELNLSQFDGVIVSIGEDLEASLLCTLNLIKLPAKNLWVKAKTDAHHDILHSLGVENIIHPEQDMGIRIAQAMAYPMMKQYLALGNEEFVVRIDVPQNARPISVGKIKSRHPDTSLLLIIRNNEILRDFNNDTLIQYPDRVLYTGLVKDLKYLSKSFTQS</sequence>
<dbReference type="PANTHER" id="PTHR43833">
    <property type="entry name" value="POTASSIUM CHANNEL PROTEIN 2-RELATED-RELATED"/>
    <property type="match status" value="1"/>
</dbReference>
<dbReference type="Gene3D" id="3.40.50.720">
    <property type="entry name" value="NAD(P)-binding Rossmann-like Domain"/>
    <property type="match status" value="1"/>
</dbReference>
<evidence type="ECO:0000313" key="2">
    <source>
        <dbReference type="EMBL" id="SUD91287.1"/>
    </source>
</evidence>
<accession>A0A379LN43</accession>
<evidence type="ECO:0000259" key="1">
    <source>
        <dbReference type="PROSITE" id="PS51201"/>
    </source>
</evidence>
<proteinExistence type="predicted"/>
<evidence type="ECO:0000313" key="3">
    <source>
        <dbReference type="Proteomes" id="UP000254123"/>
    </source>
</evidence>
<name>A0A379LN43_9GAMM</name>
<dbReference type="PROSITE" id="PS51201">
    <property type="entry name" value="RCK_N"/>
    <property type="match status" value="1"/>
</dbReference>
<dbReference type="InterPro" id="IPR003148">
    <property type="entry name" value="RCK_N"/>
</dbReference>
<dbReference type="Pfam" id="PF02254">
    <property type="entry name" value="TrkA_N"/>
    <property type="match status" value="1"/>
</dbReference>